<gene>
    <name evidence="1" type="ORF">OE749_08345</name>
</gene>
<comment type="caution">
    <text evidence="1">The sequence shown here is derived from an EMBL/GenBank/DDBJ whole genome shotgun (WGS) entry which is preliminary data.</text>
</comment>
<dbReference type="EMBL" id="JAOWKX010000003">
    <property type="protein sequence ID" value="MCV2884704.1"/>
    <property type="molecule type" value="Genomic_DNA"/>
</dbReference>
<reference evidence="1 2" key="1">
    <citation type="submission" date="2022-10" db="EMBL/GenBank/DDBJ databases">
        <title>Aestuariibacter sp. AA17 isolated from Montipora capitata coral fragment.</title>
        <authorList>
            <person name="Emsley S.A."/>
            <person name="Pfannmuller K.M."/>
            <person name="Loughran R.M."/>
            <person name="Shlafstein M."/>
            <person name="Papke E."/>
            <person name="Saw J.H."/>
            <person name="Ushijima B."/>
            <person name="Videau P."/>
        </authorList>
    </citation>
    <scope>NUCLEOTIDE SEQUENCE [LARGE SCALE GENOMIC DNA]</scope>
    <source>
        <strain evidence="1 2">AA17</strain>
    </source>
</reference>
<dbReference type="RefSeq" id="WP_263711980.1">
    <property type="nucleotide sequence ID" value="NZ_JAOWKX010000003.1"/>
</dbReference>
<sequence length="119" mass="14039">MQKTFKPYSADLLPNNFSYPQRYIDISNGTEKKQTIWMFEDANNPRAELTWQLRNNYKKWKNIGDRQLIPLAKLNDWAAFFDGDCVTGNPKVIVIDLGNEQISYEEEDFDAWYEKACMD</sequence>
<organism evidence="1 2">
    <name type="scientific">Fluctibacter corallii</name>
    <dbReference type="NCBI Taxonomy" id="2984329"/>
    <lineage>
        <taxon>Bacteria</taxon>
        <taxon>Pseudomonadati</taxon>
        <taxon>Pseudomonadota</taxon>
        <taxon>Gammaproteobacteria</taxon>
        <taxon>Alteromonadales</taxon>
        <taxon>Alteromonadaceae</taxon>
        <taxon>Fluctibacter</taxon>
    </lineage>
</organism>
<evidence type="ECO:0000313" key="1">
    <source>
        <dbReference type="EMBL" id="MCV2884704.1"/>
    </source>
</evidence>
<evidence type="ECO:0000313" key="2">
    <source>
        <dbReference type="Proteomes" id="UP001652504"/>
    </source>
</evidence>
<keyword evidence="2" id="KW-1185">Reference proteome</keyword>
<protein>
    <submittedName>
        <fullName evidence="1">Uncharacterized protein</fullName>
    </submittedName>
</protein>
<proteinExistence type="predicted"/>
<name>A0ABT3A7S7_9ALTE</name>
<accession>A0ABT3A7S7</accession>
<dbReference type="Proteomes" id="UP001652504">
    <property type="component" value="Unassembled WGS sequence"/>
</dbReference>